<name>A0AAE3D213_9HYPH</name>
<dbReference type="EMBL" id="JAICBX010000005">
    <property type="protein sequence ID" value="MBW8640280.1"/>
    <property type="molecule type" value="Genomic_DNA"/>
</dbReference>
<keyword evidence="2" id="KW-1185">Reference proteome</keyword>
<organism evidence="1 2">
    <name type="scientific">Flavimaribacter sediminis</name>
    <dbReference type="NCBI Taxonomy" id="2865987"/>
    <lineage>
        <taxon>Bacteria</taxon>
        <taxon>Pseudomonadati</taxon>
        <taxon>Pseudomonadota</taxon>
        <taxon>Alphaproteobacteria</taxon>
        <taxon>Hyphomicrobiales</taxon>
        <taxon>Rhizobiaceae</taxon>
        <taxon>Flavimaribacter</taxon>
    </lineage>
</organism>
<accession>A0AAE3D213</accession>
<gene>
    <name evidence="1" type="ORF">K1W69_24010</name>
</gene>
<protein>
    <submittedName>
        <fullName evidence="1">Uncharacterized protein</fullName>
    </submittedName>
</protein>
<proteinExistence type="predicted"/>
<sequence>MSLLKYYGVEQAMKLVVLVPAICLLGCLPALAEPSCEVLNDLYQNKYIEDFSINRGAFDFGREARFDCGGFDRNFIMARAIHDLETLKPVKGDDPDYYSDVSQVMNLPNNMMSYVDALVHWPDAEARTMHEGPASAIFYTDRMIRSRERFRPTYSLVHEARHTLKHKEFNGQPIPDEPGHVLCTRGKHQGKRACDARLSKEDELVWGSGNSHEFLFLIFVRDHPNASKQIRREAREQLSYLATHMFNALDPGILHYYGVELER</sequence>
<dbReference type="AlphaFoldDB" id="A0AAE3D213"/>
<evidence type="ECO:0000313" key="2">
    <source>
        <dbReference type="Proteomes" id="UP001196509"/>
    </source>
</evidence>
<dbReference type="Proteomes" id="UP001196509">
    <property type="component" value="Unassembled WGS sequence"/>
</dbReference>
<reference evidence="1" key="1">
    <citation type="submission" date="2021-08" db="EMBL/GenBank/DDBJ databases">
        <title>Hoeflea bacterium WL0058 sp. nov., isolated from the sediment.</title>
        <authorList>
            <person name="Wang L."/>
            <person name="Zhang D."/>
        </authorList>
    </citation>
    <scope>NUCLEOTIDE SEQUENCE</scope>
    <source>
        <strain evidence="1">WL0058</strain>
    </source>
</reference>
<dbReference type="RefSeq" id="WP_220230986.1">
    <property type="nucleotide sequence ID" value="NZ_JAICBX010000005.1"/>
</dbReference>
<comment type="caution">
    <text evidence="1">The sequence shown here is derived from an EMBL/GenBank/DDBJ whole genome shotgun (WGS) entry which is preliminary data.</text>
</comment>
<evidence type="ECO:0000313" key="1">
    <source>
        <dbReference type="EMBL" id="MBW8640280.1"/>
    </source>
</evidence>